<dbReference type="EC" id="1.1.1.90" evidence="8"/>
<organism evidence="8 9">
    <name type="scientific">Agrobacterium deltaense NCPPB 1641</name>
    <dbReference type="NCBI Taxonomy" id="1183425"/>
    <lineage>
        <taxon>Bacteria</taxon>
        <taxon>Pseudomonadati</taxon>
        <taxon>Pseudomonadota</taxon>
        <taxon>Alphaproteobacteria</taxon>
        <taxon>Hyphomicrobiales</taxon>
        <taxon>Rhizobiaceae</taxon>
        <taxon>Rhizobium/Agrobacterium group</taxon>
        <taxon>Agrobacterium</taxon>
    </lineage>
</organism>
<dbReference type="InterPro" id="IPR020843">
    <property type="entry name" value="ER"/>
</dbReference>
<sequence>MEITAAVVHEKGGPFIVEQALLSPPVKNEILIKVVASGICHTDLIIRDQFYPMPLPAVLGHEGAGVVEAVGPDVRNIKPGDHVLMSFASCGRCPSCADGQISYCWHHMEMNFSGRRYSGKDWDVPSPICLPVDNAPPEPISGAFFSQSSFATHAICTEDNAVVVDRSLPLHVVAPLGCGLQTGAGAVLNTLKPRPGSSIAITGAGTVGMAAIMAARIAECGTIIAIDINNERLRLATELGATHTLNSSEGDIVEQVKEIVPGGAEFSIETTAHPKVFRAAVDILQPRGICGLIGGAKLGTEASFEMTHILFGRTIRGILQGDSVPKRFIPELLRFYQEGRFPIERLQRHYPLAEINDAVRDMKDGSTVKPVLVMTDL</sequence>
<name>A0A1S7UB54_9HYPH</name>
<dbReference type="InterPro" id="IPR011032">
    <property type="entry name" value="GroES-like_sf"/>
</dbReference>
<evidence type="ECO:0000256" key="4">
    <source>
        <dbReference type="ARBA" id="ARBA00022833"/>
    </source>
</evidence>
<dbReference type="InterPro" id="IPR002328">
    <property type="entry name" value="ADH_Zn_CS"/>
</dbReference>
<keyword evidence="3 6" id="KW-0479">Metal-binding</keyword>
<dbReference type="PANTHER" id="PTHR43350">
    <property type="entry name" value="NAD-DEPENDENT ALCOHOL DEHYDROGENASE"/>
    <property type="match status" value="1"/>
</dbReference>
<dbReference type="PROSITE" id="PS00059">
    <property type="entry name" value="ADH_ZINC"/>
    <property type="match status" value="1"/>
</dbReference>
<evidence type="ECO:0000256" key="1">
    <source>
        <dbReference type="ARBA" id="ARBA00001947"/>
    </source>
</evidence>
<keyword evidence="4 6" id="KW-0862">Zinc</keyword>
<accession>A0A1S7UB54</accession>
<dbReference type="Pfam" id="PF08240">
    <property type="entry name" value="ADH_N"/>
    <property type="match status" value="1"/>
</dbReference>
<dbReference type="SUPFAM" id="SSF50129">
    <property type="entry name" value="GroES-like"/>
    <property type="match status" value="1"/>
</dbReference>
<dbReference type="Gene3D" id="3.90.180.10">
    <property type="entry name" value="Medium-chain alcohol dehydrogenases, catalytic domain"/>
    <property type="match status" value="1"/>
</dbReference>
<comment type="cofactor">
    <cofactor evidence="1 6">
        <name>Zn(2+)</name>
        <dbReference type="ChEBI" id="CHEBI:29105"/>
    </cofactor>
</comment>
<reference evidence="8" key="1">
    <citation type="submission" date="2016-01" db="EMBL/GenBank/DDBJ databases">
        <authorList>
            <person name="Regsiter A."/>
            <person name="william w."/>
        </authorList>
    </citation>
    <scope>NUCLEOTIDE SEQUENCE</scope>
    <source>
        <strain evidence="8">NCPPB 1641</strain>
    </source>
</reference>
<dbReference type="SMART" id="SM00829">
    <property type="entry name" value="PKS_ER"/>
    <property type="match status" value="1"/>
</dbReference>
<evidence type="ECO:0000256" key="5">
    <source>
        <dbReference type="ARBA" id="ARBA00023002"/>
    </source>
</evidence>
<keyword evidence="5 8" id="KW-0560">Oxidoreductase</keyword>
<feature type="domain" description="Enoyl reductase (ER)" evidence="7">
    <location>
        <begin position="13"/>
        <end position="372"/>
    </location>
</feature>
<gene>
    <name evidence="8" type="primary">xylB</name>
    <name evidence="8" type="ORF">AGR7A_pAt30093</name>
</gene>
<dbReference type="SUPFAM" id="SSF51735">
    <property type="entry name" value="NAD(P)-binding Rossmann-fold domains"/>
    <property type="match status" value="1"/>
</dbReference>
<dbReference type="GO" id="GO:0018456">
    <property type="term" value="F:aryl-alcohol dehydrogenase (NAD+) activity"/>
    <property type="evidence" value="ECO:0007669"/>
    <property type="project" value="UniProtKB-EC"/>
</dbReference>
<dbReference type="PANTHER" id="PTHR43350:SF2">
    <property type="entry name" value="GROES-LIKE ZINC-BINDING ALCOHOL DEHYDROGENASE FAMILY PROTEIN"/>
    <property type="match status" value="1"/>
</dbReference>
<dbReference type="GO" id="GO:0008270">
    <property type="term" value="F:zinc ion binding"/>
    <property type="evidence" value="ECO:0007669"/>
    <property type="project" value="InterPro"/>
</dbReference>
<evidence type="ECO:0000313" key="9">
    <source>
        <dbReference type="Proteomes" id="UP000192140"/>
    </source>
</evidence>
<protein>
    <submittedName>
        <fullName evidence="8">Aryl-alcohol dehydrogenase</fullName>
        <ecNumber evidence="8">1.1.1.90</ecNumber>
    </submittedName>
</protein>
<dbReference type="Proteomes" id="UP000192140">
    <property type="component" value="Unassembled WGS sequence"/>
</dbReference>
<dbReference type="InterPro" id="IPR013149">
    <property type="entry name" value="ADH-like_C"/>
</dbReference>
<proteinExistence type="inferred from homology"/>
<dbReference type="AlphaFoldDB" id="A0A1S7UB54"/>
<dbReference type="Gene3D" id="3.40.50.720">
    <property type="entry name" value="NAD(P)-binding Rossmann-like Domain"/>
    <property type="match status" value="1"/>
</dbReference>
<evidence type="ECO:0000256" key="3">
    <source>
        <dbReference type="ARBA" id="ARBA00022723"/>
    </source>
</evidence>
<evidence type="ECO:0000256" key="2">
    <source>
        <dbReference type="ARBA" id="ARBA00008072"/>
    </source>
</evidence>
<dbReference type="InterPro" id="IPR013154">
    <property type="entry name" value="ADH-like_N"/>
</dbReference>
<comment type="caution">
    <text evidence="8">The sequence shown here is derived from an EMBL/GenBank/DDBJ whole genome shotgun (WGS) entry which is preliminary data.</text>
</comment>
<evidence type="ECO:0000256" key="6">
    <source>
        <dbReference type="RuleBase" id="RU361277"/>
    </source>
</evidence>
<comment type="similarity">
    <text evidence="2 6">Belongs to the zinc-containing alcohol dehydrogenase family.</text>
</comment>
<dbReference type="CDD" id="cd08278">
    <property type="entry name" value="benzyl_alcohol_DH"/>
    <property type="match status" value="1"/>
</dbReference>
<dbReference type="InterPro" id="IPR036291">
    <property type="entry name" value="NAD(P)-bd_dom_sf"/>
</dbReference>
<evidence type="ECO:0000259" key="7">
    <source>
        <dbReference type="SMART" id="SM00829"/>
    </source>
</evidence>
<dbReference type="FunFam" id="3.40.50.720:FF:000003">
    <property type="entry name" value="S-(hydroxymethyl)glutathione dehydrogenase"/>
    <property type="match status" value="1"/>
</dbReference>
<keyword evidence="9" id="KW-1185">Reference proteome</keyword>
<dbReference type="RefSeq" id="WP_080855333.1">
    <property type="nucleotide sequence ID" value="NZ_LT009777.1"/>
</dbReference>
<evidence type="ECO:0000313" key="8">
    <source>
        <dbReference type="EMBL" id="CVI64045.1"/>
    </source>
</evidence>
<dbReference type="EMBL" id="FCNP01000050">
    <property type="protein sequence ID" value="CVI64045.1"/>
    <property type="molecule type" value="Genomic_DNA"/>
</dbReference>
<dbReference type="Pfam" id="PF00107">
    <property type="entry name" value="ADH_zinc_N"/>
    <property type="match status" value="1"/>
</dbReference>